<name>A0A2H3KGU6_9FLAO</name>
<evidence type="ECO:0000313" key="1">
    <source>
        <dbReference type="EMBL" id="PDS23072.1"/>
    </source>
</evidence>
<dbReference type="AlphaFoldDB" id="A0A2H3KGU6"/>
<sequence length="134" mass="15486">MGGKYLKLISIALVVSCNQISLHKKGKITQIVKNKDYTFEMHFINEGQFGYSSNLIIIDFKKNQLIEEIALRSDLDNMPYIDSIKGNIVYMSYNFRVENADLKFKDVVLGDKLINNKNLIFTYKFTNKSLVNPH</sequence>
<gene>
    <name evidence="1" type="ORF">B0A77_11690</name>
</gene>
<accession>A0A2H3KGU6</accession>
<dbReference type="EMBL" id="PCMW01000069">
    <property type="protein sequence ID" value="PDS23072.1"/>
    <property type="molecule type" value="Genomic_DNA"/>
</dbReference>
<proteinExistence type="predicted"/>
<organism evidence="1 2">
    <name type="scientific">Flavobacterium branchiophilum</name>
    <dbReference type="NCBI Taxonomy" id="55197"/>
    <lineage>
        <taxon>Bacteria</taxon>
        <taxon>Pseudomonadati</taxon>
        <taxon>Bacteroidota</taxon>
        <taxon>Flavobacteriia</taxon>
        <taxon>Flavobacteriales</taxon>
        <taxon>Flavobacteriaceae</taxon>
        <taxon>Flavobacterium</taxon>
    </lineage>
</organism>
<reference evidence="1 2" key="1">
    <citation type="submission" date="2017-09" db="EMBL/GenBank/DDBJ databases">
        <title>Whole genomes of Flavobacteriaceae.</title>
        <authorList>
            <person name="Stine C."/>
            <person name="Li C."/>
            <person name="Tadesse D."/>
        </authorList>
    </citation>
    <scope>NUCLEOTIDE SEQUENCE [LARGE SCALE GENOMIC DNA]</scope>
    <source>
        <strain evidence="1 2">ATCC 35036</strain>
    </source>
</reference>
<dbReference type="Proteomes" id="UP000220828">
    <property type="component" value="Unassembled WGS sequence"/>
</dbReference>
<evidence type="ECO:0000313" key="2">
    <source>
        <dbReference type="Proteomes" id="UP000220828"/>
    </source>
</evidence>
<protein>
    <submittedName>
        <fullName evidence="1">Uncharacterized protein</fullName>
    </submittedName>
</protein>
<comment type="caution">
    <text evidence="1">The sequence shown here is derived from an EMBL/GenBank/DDBJ whole genome shotgun (WGS) entry which is preliminary data.</text>
</comment>